<sequence length="172" mass="19250">MTLSSAVEDPSYDEYGDVGEPSSANSTAVQRELLSSRRAAQNRKAQRAFRERRDARMRTLEHRSDYLNELCHYVGRLQEYAEDLRRDLARKGVACPEMPQVPVAPSSVMMEGFELPIPSQSGPRAATTPIASHLPVTPPPHLPSIPAHYEQEQPFSRTLPPLSQRRSTQNDG</sequence>
<dbReference type="Proteomes" id="UP000245783">
    <property type="component" value="Unassembled WGS sequence"/>
</dbReference>
<dbReference type="EMBL" id="KZ819367">
    <property type="protein sequence ID" value="PWN43732.1"/>
    <property type="molecule type" value="Genomic_DNA"/>
</dbReference>
<evidence type="ECO:0000256" key="1">
    <source>
        <dbReference type="SAM" id="MobiDB-lite"/>
    </source>
</evidence>
<dbReference type="Pfam" id="PF00170">
    <property type="entry name" value="bZIP_1"/>
    <property type="match status" value="1"/>
</dbReference>
<proteinExistence type="predicted"/>
<name>A0A316W1V7_9BASI</name>
<dbReference type="Gene3D" id="1.20.5.170">
    <property type="match status" value="1"/>
</dbReference>
<feature type="region of interest" description="Disordered" evidence="1">
    <location>
        <begin position="1"/>
        <end position="51"/>
    </location>
</feature>
<organism evidence="3 4">
    <name type="scientific">Ceraceosorus guamensis</name>
    <dbReference type="NCBI Taxonomy" id="1522189"/>
    <lineage>
        <taxon>Eukaryota</taxon>
        <taxon>Fungi</taxon>
        <taxon>Dikarya</taxon>
        <taxon>Basidiomycota</taxon>
        <taxon>Ustilaginomycotina</taxon>
        <taxon>Exobasidiomycetes</taxon>
        <taxon>Ceraceosorales</taxon>
        <taxon>Ceraceosoraceae</taxon>
        <taxon>Ceraceosorus</taxon>
    </lineage>
</organism>
<dbReference type="GeneID" id="37035416"/>
<dbReference type="GO" id="GO:0003700">
    <property type="term" value="F:DNA-binding transcription factor activity"/>
    <property type="evidence" value="ECO:0007669"/>
    <property type="project" value="InterPro"/>
</dbReference>
<dbReference type="InParanoid" id="A0A316W1V7"/>
<keyword evidence="4" id="KW-1185">Reference proteome</keyword>
<accession>A0A316W1V7</accession>
<gene>
    <name evidence="3" type="ORF">IE81DRAFT_322147</name>
</gene>
<dbReference type="InterPro" id="IPR004827">
    <property type="entry name" value="bZIP"/>
</dbReference>
<evidence type="ECO:0000313" key="4">
    <source>
        <dbReference type="Proteomes" id="UP000245783"/>
    </source>
</evidence>
<dbReference type="CDD" id="cd14688">
    <property type="entry name" value="bZIP_YAP"/>
    <property type="match status" value="1"/>
</dbReference>
<dbReference type="RefSeq" id="XP_025370892.1">
    <property type="nucleotide sequence ID" value="XM_025513546.1"/>
</dbReference>
<reference evidence="3 4" key="1">
    <citation type="journal article" date="2018" name="Mol. Biol. Evol.">
        <title>Broad Genomic Sampling Reveals a Smut Pathogenic Ancestry of the Fungal Clade Ustilaginomycotina.</title>
        <authorList>
            <person name="Kijpornyongpan T."/>
            <person name="Mondo S.J."/>
            <person name="Barry K."/>
            <person name="Sandor L."/>
            <person name="Lee J."/>
            <person name="Lipzen A."/>
            <person name="Pangilinan J."/>
            <person name="LaButti K."/>
            <person name="Hainaut M."/>
            <person name="Henrissat B."/>
            <person name="Grigoriev I.V."/>
            <person name="Spatafora J.W."/>
            <person name="Aime M.C."/>
        </authorList>
    </citation>
    <scope>NUCLEOTIDE SEQUENCE [LARGE SCALE GENOMIC DNA]</scope>
    <source>
        <strain evidence="3 4">MCA 4658</strain>
    </source>
</reference>
<evidence type="ECO:0000259" key="2">
    <source>
        <dbReference type="PROSITE" id="PS00036"/>
    </source>
</evidence>
<protein>
    <recommendedName>
        <fullName evidence="2">BZIP domain-containing protein</fullName>
    </recommendedName>
</protein>
<dbReference type="SUPFAM" id="SSF57959">
    <property type="entry name" value="Leucine zipper domain"/>
    <property type="match status" value="1"/>
</dbReference>
<dbReference type="InterPro" id="IPR046347">
    <property type="entry name" value="bZIP_sf"/>
</dbReference>
<dbReference type="PROSITE" id="PS00036">
    <property type="entry name" value="BZIP_BASIC"/>
    <property type="match status" value="1"/>
</dbReference>
<feature type="region of interest" description="Disordered" evidence="1">
    <location>
        <begin position="118"/>
        <end position="172"/>
    </location>
</feature>
<dbReference type="AlphaFoldDB" id="A0A316W1V7"/>
<feature type="domain" description="BZIP" evidence="2">
    <location>
        <begin position="37"/>
        <end position="52"/>
    </location>
</feature>
<evidence type="ECO:0000313" key="3">
    <source>
        <dbReference type="EMBL" id="PWN43732.1"/>
    </source>
</evidence>
<dbReference type="STRING" id="1522189.A0A316W1V7"/>